<comment type="caution">
    <text evidence="8">The sequence shown here is derived from an EMBL/GenBank/DDBJ whole genome shotgun (WGS) entry which is preliminary data.</text>
</comment>
<dbReference type="InterPro" id="IPR000412">
    <property type="entry name" value="ABC_2_transport"/>
</dbReference>
<dbReference type="PIRSF" id="PIRSF006648">
    <property type="entry name" value="DrrB"/>
    <property type="match status" value="1"/>
</dbReference>
<keyword evidence="6" id="KW-1003">Cell membrane</keyword>
<feature type="transmembrane region" description="Helical" evidence="6">
    <location>
        <begin position="39"/>
        <end position="61"/>
    </location>
</feature>
<evidence type="ECO:0000256" key="5">
    <source>
        <dbReference type="ARBA" id="ARBA00023251"/>
    </source>
</evidence>
<dbReference type="RefSeq" id="WP_202999001.1">
    <property type="nucleotide sequence ID" value="NZ_JADWYU010000195.1"/>
</dbReference>
<feature type="transmembrane region" description="Helical" evidence="6">
    <location>
        <begin position="115"/>
        <end position="145"/>
    </location>
</feature>
<sequence>MRDATLAPAAPVGVPARRSPRGLGQLCRTETVLFLREPAAMFFTMVFPLVLLLFVGVAYTGSDDSGTRYIDLYVPQIVATIAVNLGVLGVAINIAECRESGVLRRYRLAPVPMWWFWLSQVIVGVMMFAVSAVILLGIVSAVYGVRLDHPVSFAAVTLLGLAVSFAIGVLLGNLRMPLRSIQIAGTGVFFVMFLGSGAALPRDAFPDWLRLITAVNPMSPIVDASTDAYLGRSLSPHLVVGLGLLVVFTVVLVEVARRMSHRELDR</sequence>
<evidence type="ECO:0000259" key="7">
    <source>
        <dbReference type="PROSITE" id="PS51012"/>
    </source>
</evidence>
<evidence type="ECO:0000256" key="2">
    <source>
        <dbReference type="ARBA" id="ARBA00022692"/>
    </source>
</evidence>
<dbReference type="PANTHER" id="PTHR43229">
    <property type="entry name" value="NODULATION PROTEIN J"/>
    <property type="match status" value="1"/>
</dbReference>
<feature type="transmembrane region" description="Helical" evidence="6">
    <location>
        <begin position="73"/>
        <end position="94"/>
    </location>
</feature>
<evidence type="ECO:0000256" key="1">
    <source>
        <dbReference type="ARBA" id="ARBA00004141"/>
    </source>
</evidence>
<dbReference type="PROSITE" id="PS51012">
    <property type="entry name" value="ABC_TM2"/>
    <property type="match status" value="1"/>
</dbReference>
<dbReference type="InterPro" id="IPR047817">
    <property type="entry name" value="ABC2_TM_bact-type"/>
</dbReference>
<gene>
    <name evidence="8" type="ORF">I7412_11035</name>
</gene>
<feature type="transmembrane region" description="Helical" evidence="6">
    <location>
        <begin position="238"/>
        <end position="256"/>
    </location>
</feature>
<accession>A0A937URF4</accession>
<evidence type="ECO:0000313" key="9">
    <source>
        <dbReference type="Proteomes" id="UP000604475"/>
    </source>
</evidence>
<feature type="transmembrane region" description="Helical" evidence="6">
    <location>
        <begin position="151"/>
        <end position="171"/>
    </location>
</feature>
<dbReference type="Pfam" id="PF01061">
    <property type="entry name" value="ABC2_membrane"/>
    <property type="match status" value="1"/>
</dbReference>
<evidence type="ECO:0000256" key="3">
    <source>
        <dbReference type="ARBA" id="ARBA00022989"/>
    </source>
</evidence>
<dbReference type="InterPro" id="IPR013525">
    <property type="entry name" value="ABC2_TM"/>
</dbReference>
<comment type="subcellular location">
    <subcellularLocation>
        <location evidence="6">Cell membrane</location>
        <topology evidence="6">Multi-pass membrane protein</topology>
    </subcellularLocation>
    <subcellularLocation>
        <location evidence="1">Membrane</location>
        <topology evidence="1">Multi-pass membrane protein</topology>
    </subcellularLocation>
</comment>
<protein>
    <recommendedName>
        <fullName evidence="6">Transport permease protein</fullName>
    </recommendedName>
</protein>
<evidence type="ECO:0000313" key="8">
    <source>
        <dbReference type="EMBL" id="MBL7627691.1"/>
    </source>
</evidence>
<feature type="transmembrane region" description="Helical" evidence="6">
    <location>
        <begin position="183"/>
        <end position="200"/>
    </location>
</feature>
<keyword evidence="6" id="KW-0813">Transport</keyword>
<reference evidence="8" key="1">
    <citation type="submission" date="2020-12" db="EMBL/GenBank/DDBJ databases">
        <title>Genomic characterization of non-nitrogen-fixing Frankia strains.</title>
        <authorList>
            <person name="Carlos-Shanley C."/>
            <person name="Guerra T."/>
            <person name="Hahn D."/>
        </authorList>
    </citation>
    <scope>NUCLEOTIDE SEQUENCE</scope>
    <source>
        <strain evidence="8">CN6</strain>
    </source>
</reference>
<keyword evidence="5" id="KW-0046">Antibiotic resistance</keyword>
<keyword evidence="2 6" id="KW-0812">Transmembrane</keyword>
<keyword evidence="4 6" id="KW-0472">Membrane</keyword>
<comment type="similarity">
    <text evidence="6">Belongs to the ABC-2 integral membrane protein family.</text>
</comment>
<keyword evidence="9" id="KW-1185">Reference proteome</keyword>
<organism evidence="8 9">
    <name type="scientific">Frankia nepalensis</name>
    <dbReference type="NCBI Taxonomy" id="1836974"/>
    <lineage>
        <taxon>Bacteria</taxon>
        <taxon>Bacillati</taxon>
        <taxon>Actinomycetota</taxon>
        <taxon>Actinomycetes</taxon>
        <taxon>Frankiales</taxon>
        <taxon>Frankiaceae</taxon>
        <taxon>Frankia</taxon>
    </lineage>
</organism>
<dbReference type="InterPro" id="IPR051784">
    <property type="entry name" value="Nod_factor_ABC_transporter"/>
</dbReference>
<dbReference type="GO" id="GO:0043190">
    <property type="term" value="C:ATP-binding cassette (ABC) transporter complex"/>
    <property type="evidence" value="ECO:0007669"/>
    <property type="project" value="InterPro"/>
</dbReference>
<dbReference type="GO" id="GO:0046677">
    <property type="term" value="P:response to antibiotic"/>
    <property type="evidence" value="ECO:0007669"/>
    <property type="project" value="UniProtKB-KW"/>
</dbReference>
<proteinExistence type="inferred from homology"/>
<dbReference type="Proteomes" id="UP000604475">
    <property type="component" value="Unassembled WGS sequence"/>
</dbReference>
<keyword evidence="3 6" id="KW-1133">Transmembrane helix</keyword>
<evidence type="ECO:0000256" key="4">
    <source>
        <dbReference type="ARBA" id="ARBA00023136"/>
    </source>
</evidence>
<dbReference type="EMBL" id="JAEACQ010000163">
    <property type="protein sequence ID" value="MBL7627691.1"/>
    <property type="molecule type" value="Genomic_DNA"/>
</dbReference>
<dbReference type="GO" id="GO:0140359">
    <property type="term" value="F:ABC-type transporter activity"/>
    <property type="evidence" value="ECO:0007669"/>
    <property type="project" value="InterPro"/>
</dbReference>
<feature type="domain" description="ABC transmembrane type-2" evidence="7">
    <location>
        <begin position="39"/>
        <end position="263"/>
    </location>
</feature>
<evidence type="ECO:0000256" key="6">
    <source>
        <dbReference type="RuleBase" id="RU361157"/>
    </source>
</evidence>
<dbReference type="AlphaFoldDB" id="A0A937URF4"/>
<dbReference type="PANTHER" id="PTHR43229:SF2">
    <property type="entry name" value="NODULATION PROTEIN J"/>
    <property type="match status" value="1"/>
</dbReference>
<name>A0A937URF4_9ACTN</name>